<dbReference type="GO" id="GO:0016491">
    <property type="term" value="F:oxidoreductase activity"/>
    <property type="evidence" value="ECO:0007669"/>
    <property type="project" value="UniProtKB-KW"/>
</dbReference>
<protein>
    <submittedName>
        <fullName evidence="3">Hydrogenase small subunit</fullName>
    </submittedName>
</protein>
<reference evidence="3" key="1">
    <citation type="book" date="1994" name="PROCEEDINGS OF THE 1ST EUROPEAN CONGRESS ON NITROGEN FIXATION" publisher="Unknown publisher">
        <title>Molecular biological aspects of the nitrogenase-hydrogenase relationship.</title>
        <editorList>
            <person name="Kiss G.B."/>
            <person name="Endre G."/>
        </editorList>
        <authorList>
            <person name="Schmitz O."/>
            <person name="Boison G."/>
            <person name="Hundeshagen B."/>
            <person name="Zimmer W."/>
            <person name="Bothe H."/>
        </authorList>
    </citation>
    <scope>NUCLEOTIDE SEQUENCE</scope>
    <source>
        <strain evidence="3">ATCC 29413</strain>
    </source>
</reference>
<evidence type="ECO:0000259" key="2">
    <source>
        <dbReference type="Pfam" id="PF01058"/>
    </source>
</evidence>
<dbReference type="EMBL" id="X79285">
    <property type="protein sequence ID" value="CAA55876.1"/>
    <property type="molecule type" value="Genomic_DNA"/>
</dbReference>
<organism evidence="3">
    <name type="scientific">Anabaena variabilis</name>
    <dbReference type="NCBI Taxonomy" id="264691"/>
    <lineage>
        <taxon>Bacteria</taxon>
        <taxon>Bacillati</taxon>
        <taxon>Cyanobacteriota</taxon>
        <taxon>Cyanophyceae</taxon>
        <taxon>Nostocales</taxon>
        <taxon>Nostocaceae</taxon>
        <taxon>Trichormus</taxon>
    </lineage>
</organism>
<feature type="domain" description="NADH:ubiquinone oxidoreductase-like 20kDa subunit" evidence="2">
    <location>
        <begin position="38"/>
        <end position="186"/>
    </location>
</feature>
<name>Q44515_ANAVA</name>
<sequence>MLSNELFESPSPQSPIPNPQSPIIMSRLKLATVWLGGCSGCHMSFLDLDEWLIDLAAQADVVFSPFADIKEYPEGVDVVLVEGAIANEEHLTTIKIVRERSQILISFGDCAVTGNVTALRNPLGSAEPVLQRCYIQAVDINPQIPQEPGIVPPLLDRVTPVHSIVPVDIYLPGCPPSATRIRAALEPLLQGKTPHLSGREFIKFG</sequence>
<evidence type="ECO:0000313" key="3">
    <source>
        <dbReference type="EMBL" id="CAA55876.1"/>
    </source>
</evidence>
<keyword evidence="1" id="KW-0560">Oxidoreductase</keyword>
<dbReference type="PIR" id="S68180">
    <property type="entry name" value="I39733"/>
</dbReference>
<dbReference type="Pfam" id="PF01058">
    <property type="entry name" value="Oxidored_q6"/>
    <property type="match status" value="1"/>
</dbReference>
<dbReference type="SUPFAM" id="SSF56770">
    <property type="entry name" value="HydA/Nqo6-like"/>
    <property type="match status" value="1"/>
</dbReference>
<dbReference type="InterPro" id="IPR006137">
    <property type="entry name" value="NADH_UbQ_OxRdtase-like_20kDa"/>
</dbReference>
<reference evidence="3" key="2">
    <citation type="journal article" date="1995" name="Eur. J. Biochem.">
        <title>Molecular biological analysis of a bidirectional hydrogenase from cyanobacteria.</title>
        <authorList>
            <person name="Schmitz O."/>
            <person name="Boison G."/>
            <person name="Hilscher R."/>
            <person name="Hundeshagen B."/>
            <person name="Zimmer W."/>
            <person name="Lottspeich F."/>
            <person name="Bothe H."/>
        </authorList>
    </citation>
    <scope>NUCLEOTIDE SEQUENCE</scope>
    <source>
        <strain evidence="3">ATCC 29413</strain>
    </source>
</reference>
<evidence type="ECO:0000256" key="1">
    <source>
        <dbReference type="ARBA" id="ARBA00023002"/>
    </source>
</evidence>
<gene>
    <name evidence="3" type="primary">hoxY</name>
</gene>
<dbReference type="PANTHER" id="PTHR42845">
    <property type="entry name" value="COENZYME F420-REDUCING HYDROGENASE, GAMMA SUBUNIT"/>
    <property type="match status" value="1"/>
</dbReference>
<dbReference type="AlphaFoldDB" id="Q44515"/>
<proteinExistence type="predicted"/>
<dbReference type="Gene3D" id="3.40.50.700">
    <property type="entry name" value="NADH:ubiquinone oxidoreductase-like, 20kDa subunit"/>
    <property type="match status" value="1"/>
</dbReference>
<accession>Q44515</accession>
<dbReference type="GO" id="GO:0051536">
    <property type="term" value="F:iron-sulfur cluster binding"/>
    <property type="evidence" value="ECO:0007669"/>
    <property type="project" value="InterPro"/>
</dbReference>
<dbReference type="PANTHER" id="PTHR42845:SF1">
    <property type="entry name" value="HYDROGENASE SMALL SUBUNIT"/>
    <property type="match status" value="1"/>
</dbReference>
<dbReference type="InterPro" id="IPR051349">
    <property type="entry name" value="Hydrogenase_assoc-protein"/>
</dbReference>
<dbReference type="InterPro" id="IPR037024">
    <property type="entry name" value="NiFe_Hase_small_N_sf"/>
</dbReference>